<sequence length="220" mass="25675">MKCLKKIAIILFISLFSSCLLHTKSEISRIKNPIYEYENETLTISDGQNKIFFNNVKSWNLTSGRDHFDYSVSEDKSKCVLIQTLGEVVINRVHTHNRAVYFLDFKRGQMNKIDENIMEIAISNDLTEIVYVKNYDYTRVNEISLIYYNTKTGKSKMKTIHFKDYGTAIADYPVTKICYENDGFILEFWSDAANYGIMRLDMVNDVYTFEKAFKEAFVSQ</sequence>
<evidence type="ECO:0000313" key="3">
    <source>
        <dbReference type="Proteomes" id="UP000464374"/>
    </source>
</evidence>
<proteinExistence type="predicted"/>
<name>A0A6P1XYE7_9SPIR</name>
<dbReference type="EMBL" id="CP048020">
    <property type="protein sequence ID" value="QHX42274.1"/>
    <property type="molecule type" value="Genomic_DNA"/>
</dbReference>
<keyword evidence="1" id="KW-0732">Signal</keyword>
<dbReference type="AlphaFoldDB" id="A0A6P1XYE7"/>
<evidence type="ECO:0000313" key="2">
    <source>
        <dbReference type="EMBL" id="QHX42274.1"/>
    </source>
</evidence>
<accession>A0A6P1XYE7</accession>
<protein>
    <recommendedName>
        <fullName evidence="4">Lipoprotein</fullName>
    </recommendedName>
</protein>
<feature type="signal peptide" evidence="1">
    <location>
        <begin position="1"/>
        <end position="23"/>
    </location>
</feature>
<organism evidence="2 3">
    <name type="scientific">Treponema vincentii</name>
    <dbReference type="NCBI Taxonomy" id="69710"/>
    <lineage>
        <taxon>Bacteria</taxon>
        <taxon>Pseudomonadati</taxon>
        <taxon>Spirochaetota</taxon>
        <taxon>Spirochaetia</taxon>
        <taxon>Spirochaetales</taxon>
        <taxon>Treponemataceae</taxon>
        <taxon>Treponema</taxon>
    </lineage>
</organism>
<dbReference type="PROSITE" id="PS51257">
    <property type="entry name" value="PROKAR_LIPOPROTEIN"/>
    <property type="match status" value="1"/>
</dbReference>
<dbReference type="KEGG" id="trz:GWP43_01095"/>
<dbReference type="Proteomes" id="UP000464374">
    <property type="component" value="Chromosome"/>
</dbReference>
<gene>
    <name evidence="2" type="ORF">GWP43_01095</name>
</gene>
<dbReference type="RefSeq" id="WP_162662083.1">
    <property type="nucleotide sequence ID" value="NZ_CP048020.1"/>
</dbReference>
<evidence type="ECO:0000256" key="1">
    <source>
        <dbReference type="SAM" id="SignalP"/>
    </source>
</evidence>
<evidence type="ECO:0008006" key="4">
    <source>
        <dbReference type="Google" id="ProtNLM"/>
    </source>
</evidence>
<reference evidence="2 3" key="1">
    <citation type="submission" date="2020-01" db="EMBL/GenBank/DDBJ databases">
        <title>Complete genome sequence of a human oral phylogroup 1 Treponema sp. strain ATCC 700766, originally isolated from periodontitis dental plaque.</title>
        <authorList>
            <person name="Chan Y."/>
            <person name="Huo Y.-B."/>
            <person name="Yu X.-L."/>
            <person name="Zeng H."/>
            <person name="Leung W.-K."/>
            <person name="Watt R.M."/>
        </authorList>
    </citation>
    <scope>NUCLEOTIDE SEQUENCE [LARGE SCALE GENOMIC DNA]</scope>
    <source>
        <strain evidence="2 3">OMZ 804</strain>
    </source>
</reference>
<feature type="chain" id="PRO_5026943526" description="Lipoprotein" evidence="1">
    <location>
        <begin position="24"/>
        <end position="220"/>
    </location>
</feature>